<evidence type="ECO:0000256" key="1">
    <source>
        <dbReference type="ARBA" id="ARBA00006432"/>
    </source>
</evidence>
<organism evidence="5">
    <name type="scientific">termite gut metagenome</name>
    <dbReference type="NCBI Taxonomy" id="433724"/>
    <lineage>
        <taxon>unclassified sequences</taxon>
        <taxon>metagenomes</taxon>
        <taxon>organismal metagenomes</taxon>
    </lineage>
</organism>
<dbReference type="EC" id="6.2.1.3" evidence="5"/>
<feature type="domain" description="AMP-binding enzyme C-terminal" evidence="4">
    <location>
        <begin position="366"/>
        <end position="434"/>
    </location>
</feature>
<dbReference type="Gene3D" id="3.40.50.12780">
    <property type="entry name" value="N-terminal domain of ligase-like"/>
    <property type="match status" value="1"/>
</dbReference>
<dbReference type="SUPFAM" id="SSF56801">
    <property type="entry name" value="Acetyl-CoA synthetase-like"/>
    <property type="match status" value="1"/>
</dbReference>
<evidence type="ECO:0000313" key="5">
    <source>
        <dbReference type="EMBL" id="KAA6347114.1"/>
    </source>
</evidence>
<dbReference type="InterPro" id="IPR042099">
    <property type="entry name" value="ANL_N_sf"/>
</dbReference>
<name>A0A5J4SLL7_9ZZZZ</name>
<dbReference type="InterPro" id="IPR045851">
    <property type="entry name" value="AMP-bd_C_sf"/>
</dbReference>
<dbReference type="Pfam" id="PF13193">
    <property type="entry name" value="AMP-binding_C"/>
    <property type="match status" value="1"/>
</dbReference>
<sequence length="447" mass="50615">MDNWVFEQIASQGDQTAIIFNDQEYSYTHLSTTIYQYYLQLQENVAQGNIVAIVSDYNFESIALFFALYRNGNIIVPITTKIESEINDRLSVSGCDYVIKIKDSNLQIVKRENVDKSHFLVSQLQNEGKSGLILFSSGSTGAPKAMIHNLNNLIDSYKNRKGKKLVFLIFLMFDHIGGLNTMLSCVATGITMVFPLDRNPDSVCRLIEKYKVNVLPASPTFLNLILISESHLKYDLSSLRMITYGTEPMPESLLHKLKETFSRVKFLQTFGTSETGITGTSSKSSDSTYLKIDDPNTDYKIVDNELWMRSKTQILGYLNSSMERFTEDGWFKTGDLVEQTNDGYMKIVGRNKEMINVGGEKVLPSEVESVLFQMPEIMDCIVFGETNPIIGQIVVAKVLFNGDIKSSEAKKRIATFCSDKLDRYKIPAKVILMAESEFSDRFKKKRL</sequence>
<dbReference type="Gene3D" id="3.30.300.30">
    <property type="match status" value="1"/>
</dbReference>
<accession>A0A5J4SLL7</accession>
<proteinExistence type="inferred from homology"/>
<evidence type="ECO:0000259" key="3">
    <source>
        <dbReference type="Pfam" id="PF00501"/>
    </source>
</evidence>
<dbReference type="CDD" id="cd04433">
    <property type="entry name" value="AFD_class_I"/>
    <property type="match status" value="1"/>
</dbReference>
<keyword evidence="2 5" id="KW-0436">Ligase</keyword>
<dbReference type="Pfam" id="PF00501">
    <property type="entry name" value="AMP-binding"/>
    <property type="match status" value="1"/>
</dbReference>
<dbReference type="InterPro" id="IPR025110">
    <property type="entry name" value="AMP-bd_C"/>
</dbReference>
<dbReference type="PANTHER" id="PTHR24096">
    <property type="entry name" value="LONG-CHAIN-FATTY-ACID--COA LIGASE"/>
    <property type="match status" value="1"/>
</dbReference>
<dbReference type="EMBL" id="SNRY01000106">
    <property type="protein sequence ID" value="KAA6347114.1"/>
    <property type="molecule type" value="Genomic_DNA"/>
</dbReference>
<comment type="caution">
    <text evidence="5">The sequence shown here is derived from an EMBL/GenBank/DDBJ whole genome shotgun (WGS) entry which is preliminary data.</text>
</comment>
<gene>
    <name evidence="5" type="ORF">EZS27_005407</name>
</gene>
<dbReference type="AlphaFoldDB" id="A0A5J4SLL7"/>
<comment type="similarity">
    <text evidence="1">Belongs to the ATP-dependent AMP-binding enzyme family.</text>
</comment>
<protein>
    <submittedName>
        <fullName evidence="5">Long-chain-fatty-acid--CoA ligase</fullName>
        <ecNumber evidence="5">6.2.1.3</ecNumber>
    </submittedName>
</protein>
<dbReference type="GO" id="GO:0004467">
    <property type="term" value="F:long-chain fatty acid-CoA ligase activity"/>
    <property type="evidence" value="ECO:0007669"/>
    <property type="project" value="UniProtKB-EC"/>
</dbReference>
<dbReference type="InterPro" id="IPR020845">
    <property type="entry name" value="AMP-binding_CS"/>
</dbReference>
<evidence type="ECO:0000259" key="4">
    <source>
        <dbReference type="Pfam" id="PF13193"/>
    </source>
</evidence>
<dbReference type="PROSITE" id="PS00455">
    <property type="entry name" value="AMP_BINDING"/>
    <property type="match status" value="1"/>
</dbReference>
<dbReference type="InterPro" id="IPR000873">
    <property type="entry name" value="AMP-dep_synth/lig_dom"/>
</dbReference>
<evidence type="ECO:0000256" key="2">
    <source>
        <dbReference type="ARBA" id="ARBA00022598"/>
    </source>
</evidence>
<reference evidence="5" key="1">
    <citation type="submission" date="2019-03" db="EMBL/GenBank/DDBJ databases">
        <title>Single cell metagenomics reveals metabolic interactions within the superorganism composed of flagellate Streblomastix strix and complex community of Bacteroidetes bacteria on its surface.</title>
        <authorList>
            <person name="Treitli S.C."/>
            <person name="Kolisko M."/>
            <person name="Husnik F."/>
            <person name="Keeling P."/>
            <person name="Hampl V."/>
        </authorList>
    </citation>
    <scope>NUCLEOTIDE SEQUENCE</scope>
    <source>
        <strain evidence="5">STM</strain>
    </source>
</reference>
<feature type="domain" description="AMP-dependent synthetase/ligase" evidence="3">
    <location>
        <begin position="6"/>
        <end position="305"/>
    </location>
</feature>
<dbReference type="PANTHER" id="PTHR24096:SF149">
    <property type="entry name" value="AMP-BINDING DOMAIN-CONTAINING PROTEIN-RELATED"/>
    <property type="match status" value="1"/>
</dbReference>